<feature type="region of interest" description="Disordered" evidence="1">
    <location>
        <begin position="1"/>
        <end position="33"/>
    </location>
</feature>
<evidence type="ECO:0000313" key="2">
    <source>
        <dbReference type="EMBL" id="GAA0547673.1"/>
    </source>
</evidence>
<comment type="caution">
    <text evidence="2">The sequence shown here is derived from an EMBL/GenBank/DDBJ whole genome shotgun (WGS) entry which is preliminary data.</text>
</comment>
<dbReference type="InterPro" id="IPR036390">
    <property type="entry name" value="WH_DNA-bd_sf"/>
</dbReference>
<accession>A0AAV3SUA6</accession>
<evidence type="ECO:0000313" key="4">
    <source>
        <dbReference type="Proteomes" id="UP001501425"/>
    </source>
</evidence>
<dbReference type="Proteomes" id="UP001567571">
    <property type="component" value="Unassembled WGS sequence"/>
</dbReference>
<dbReference type="Pfam" id="PF25212">
    <property type="entry name" value="HVO_A0114"/>
    <property type="match status" value="1"/>
</dbReference>
<reference evidence="2" key="1">
    <citation type="journal article" date="2014" name="Int. J. Syst. Evol. Microbiol.">
        <title>Complete genome sequence of Corynebacterium casei LMG S-19264T (=DSM 44701T), isolated from a smear-ripened cheese.</title>
        <authorList>
            <consortium name="US DOE Joint Genome Institute (JGI-PGF)"/>
            <person name="Walter F."/>
            <person name="Albersmeier A."/>
            <person name="Kalinowski J."/>
            <person name="Ruckert C."/>
        </authorList>
    </citation>
    <scope>NUCLEOTIDE SEQUENCE</scope>
    <source>
        <strain evidence="2">JCM 14265</strain>
    </source>
</reference>
<proteinExistence type="predicted"/>
<dbReference type="GO" id="GO:0008270">
    <property type="term" value="F:zinc ion binding"/>
    <property type="evidence" value="ECO:0007669"/>
    <property type="project" value="InterPro"/>
</dbReference>
<dbReference type="EMBL" id="JBEDNW010000003">
    <property type="protein sequence ID" value="MEZ3166979.1"/>
    <property type="molecule type" value="Genomic_DNA"/>
</dbReference>
<sequence>MSKNSPNHAHEPPEDVDYPSTLHITSKPFEEHKESVLDRADRWEHGEEVPHVVNFQDATRLQRLLTPRRLELVRSLMDAPAESMRDLAERLDRDVRQVHDDLQILNEYRIVHFREEDGAKKPFVPYNTVSIEVELGLSGGEEPESAASV</sequence>
<dbReference type="GO" id="GO:0016832">
    <property type="term" value="F:aldehyde-lyase activity"/>
    <property type="evidence" value="ECO:0007669"/>
    <property type="project" value="InterPro"/>
</dbReference>
<keyword evidence="5" id="KW-1185">Reference proteome</keyword>
<organism evidence="2 4">
    <name type="scientific">Halorubrum ejinorense</name>
    <dbReference type="NCBI Taxonomy" id="425309"/>
    <lineage>
        <taxon>Archaea</taxon>
        <taxon>Methanobacteriati</taxon>
        <taxon>Methanobacteriota</taxon>
        <taxon>Stenosarchaea group</taxon>
        <taxon>Halobacteria</taxon>
        <taxon>Halobacteriales</taxon>
        <taxon>Haloferacaceae</taxon>
        <taxon>Halorubrum</taxon>
    </lineage>
</organism>
<gene>
    <name evidence="3" type="ORF">ABNG02_06540</name>
    <name evidence="2" type="ORF">GCM10008994_23180</name>
</gene>
<name>A0AAV3SUA6_9EURY</name>
<dbReference type="InterPro" id="IPR000771">
    <property type="entry name" value="FBA_II"/>
</dbReference>
<evidence type="ECO:0000256" key="1">
    <source>
        <dbReference type="SAM" id="MobiDB-lite"/>
    </source>
</evidence>
<dbReference type="RefSeq" id="WP_343779224.1">
    <property type="nucleotide sequence ID" value="NZ_BAAADQ010000013.1"/>
</dbReference>
<reference evidence="2" key="2">
    <citation type="submission" date="2023-12" db="EMBL/GenBank/DDBJ databases">
        <authorList>
            <person name="Sun Q."/>
            <person name="Inoue M."/>
        </authorList>
    </citation>
    <scope>NUCLEOTIDE SEQUENCE</scope>
    <source>
        <strain evidence="2">JCM 14265</strain>
    </source>
</reference>
<dbReference type="PROSITE" id="PS00806">
    <property type="entry name" value="ALDOLASE_CLASS_II_2"/>
    <property type="match status" value="1"/>
</dbReference>
<dbReference type="EMBL" id="BAAADQ010000013">
    <property type="protein sequence ID" value="GAA0547673.1"/>
    <property type="molecule type" value="Genomic_DNA"/>
</dbReference>
<dbReference type="GO" id="GO:0005975">
    <property type="term" value="P:carbohydrate metabolic process"/>
    <property type="evidence" value="ECO:0007669"/>
    <property type="project" value="InterPro"/>
</dbReference>
<protein>
    <submittedName>
        <fullName evidence="3">Transcriptional regulator</fullName>
    </submittedName>
</protein>
<evidence type="ECO:0000313" key="5">
    <source>
        <dbReference type="Proteomes" id="UP001567571"/>
    </source>
</evidence>
<dbReference type="AlphaFoldDB" id="A0AAV3SUA6"/>
<evidence type="ECO:0000313" key="3">
    <source>
        <dbReference type="EMBL" id="MEZ3166979.1"/>
    </source>
</evidence>
<reference evidence="3 5" key="3">
    <citation type="submission" date="2024-06" db="EMBL/GenBank/DDBJ databases">
        <title>Halorubrum miltondacostae sp. nov., a potential PHA producer isolated from an inland solar saltern in Rio Maior, Portugal.</title>
        <authorList>
            <person name="Albuquerque L."/>
            <person name="Viver T."/>
            <person name="Barroso C."/>
            <person name="Claudino R."/>
            <person name="Galvan M."/>
            <person name="Simoes G."/>
            <person name="Lobo Da Cunha A."/>
            <person name="Egas C."/>
        </authorList>
    </citation>
    <scope>NUCLEOTIDE SEQUENCE [LARGE SCALE GENOMIC DNA]</scope>
    <source>
        <strain evidence="3 5">DSM 18646</strain>
    </source>
</reference>
<dbReference type="Proteomes" id="UP001501425">
    <property type="component" value="Unassembled WGS sequence"/>
</dbReference>
<dbReference type="SUPFAM" id="SSF46785">
    <property type="entry name" value="Winged helix' DNA-binding domain"/>
    <property type="match status" value="1"/>
</dbReference>